<proteinExistence type="predicted"/>
<dbReference type="PANTHER" id="PTHR34676">
    <property type="entry name" value="DUF4219 DOMAIN-CONTAINING PROTEIN-RELATED"/>
    <property type="match status" value="1"/>
</dbReference>
<dbReference type="AlphaFoldDB" id="A0A371FCW0"/>
<dbReference type="Proteomes" id="UP000257109">
    <property type="component" value="Unassembled WGS sequence"/>
</dbReference>
<gene>
    <name evidence="1" type="ORF">CR513_43912</name>
</gene>
<protein>
    <submittedName>
        <fullName evidence="1">Uncharacterized protein</fullName>
    </submittedName>
</protein>
<reference evidence="1" key="1">
    <citation type="submission" date="2018-05" db="EMBL/GenBank/DDBJ databases">
        <title>Draft genome of Mucuna pruriens seed.</title>
        <authorList>
            <person name="Nnadi N.E."/>
            <person name="Vos R."/>
            <person name="Hasami M.H."/>
            <person name="Devisetty U.K."/>
            <person name="Aguiy J.C."/>
        </authorList>
    </citation>
    <scope>NUCLEOTIDE SEQUENCE [LARGE SCALE GENOMIC DNA]</scope>
    <source>
        <strain evidence="1">JCA_2017</strain>
    </source>
</reference>
<evidence type="ECO:0000313" key="1">
    <source>
        <dbReference type="EMBL" id="RDX76129.1"/>
    </source>
</evidence>
<keyword evidence="2" id="KW-1185">Reference proteome</keyword>
<feature type="non-terminal residue" evidence="1">
    <location>
        <position position="1"/>
    </location>
</feature>
<dbReference type="EMBL" id="QJKJ01009615">
    <property type="protein sequence ID" value="RDX76129.1"/>
    <property type="molecule type" value="Genomic_DNA"/>
</dbReference>
<name>A0A371FCW0_MUCPR</name>
<accession>A0A371FCW0</accession>
<dbReference type="OrthoDB" id="1001852at2759"/>
<sequence length="214" mass="24945">FGIRTQLLKFEHLTVPEDKDSHDDFNILQLNTKVKYIIICTLSKSKYIKFCSYKTIKEMWYTLRITHGGIGDVKQLMKCLYDFKLIFNGLQSLWHELFGAQKNLKILESLSNVWDLRASLFKSLTLTLDELFRALKLYEVHLFKRDKIKDNDYIPLKVGDLKHRCIEKYGTDHKGKILKMQLNCEGLGKSSSGSKVDEVSLMFKKVQTNIKEEG</sequence>
<dbReference type="PANTHER" id="PTHR34676:SF27">
    <property type="entry name" value="ASPARTYL-TRNA SYNTHETASE"/>
    <property type="match status" value="1"/>
</dbReference>
<organism evidence="1 2">
    <name type="scientific">Mucuna pruriens</name>
    <name type="common">Velvet bean</name>
    <name type="synonym">Dolichos pruriens</name>
    <dbReference type="NCBI Taxonomy" id="157652"/>
    <lineage>
        <taxon>Eukaryota</taxon>
        <taxon>Viridiplantae</taxon>
        <taxon>Streptophyta</taxon>
        <taxon>Embryophyta</taxon>
        <taxon>Tracheophyta</taxon>
        <taxon>Spermatophyta</taxon>
        <taxon>Magnoliopsida</taxon>
        <taxon>eudicotyledons</taxon>
        <taxon>Gunneridae</taxon>
        <taxon>Pentapetalae</taxon>
        <taxon>rosids</taxon>
        <taxon>fabids</taxon>
        <taxon>Fabales</taxon>
        <taxon>Fabaceae</taxon>
        <taxon>Papilionoideae</taxon>
        <taxon>50 kb inversion clade</taxon>
        <taxon>NPAAA clade</taxon>
        <taxon>indigoferoid/millettioid clade</taxon>
        <taxon>Phaseoleae</taxon>
        <taxon>Mucuna</taxon>
    </lineage>
</organism>
<comment type="caution">
    <text evidence="1">The sequence shown here is derived from an EMBL/GenBank/DDBJ whole genome shotgun (WGS) entry which is preliminary data.</text>
</comment>
<evidence type="ECO:0000313" key="2">
    <source>
        <dbReference type="Proteomes" id="UP000257109"/>
    </source>
</evidence>